<accession>A0A9P1DPB5</accession>
<evidence type="ECO:0000256" key="1">
    <source>
        <dbReference type="ARBA" id="ARBA00012552"/>
    </source>
</evidence>
<sequence>MAEKAEPEEEPEDGPQVTSRLGPVRAGDGRSKSRFEGYVEHPNLQFESEVQEVDERLLRHGVSVLEDGGCRLPCATWSLHEACIPKWMATLLPEPTALQAVVWPVLRTNRDVVAIAEHGCGKTLAYAVPLLIRAAALQGARHEQPDLWRQSAWQEWRQRPPDGVILVPTSEIVQQVLQDLKPLATAGRVHVAGGDEDMTAQRNELSRAGVLVLTPWLLQCQSWALGKDEDLAALNQDVLIIFDDADDVIKDGDDEGTQARTVLDFMPKNRVLAFFSTSWPQRTDEIARRHLRNETVMVYATSECPGNAKSFYLESRFVNQGFEMMNALAKQQRLLVALQALAKRLEGKASTVGVFCNKHDTAEQVATFLSANVSGRVTLAHELMDLAQQDHGVPSILVATTMLGRGYPFPKMQWMINYDMPENLLEYLCRIRLASHCDSPGYALTFLTKDNLLQAIELKSLLQDLGQDCPELFKDAEHSRHALALRINPRGPNRRFSETNSRGAGHIIEKTLTRPLPDADWKDWKPLTVAPGGTAKKVPSGKPMLAVKPKSAELPDLISFD</sequence>
<dbReference type="SUPFAM" id="SSF52540">
    <property type="entry name" value="P-loop containing nucleoside triphosphate hydrolases"/>
    <property type="match status" value="2"/>
</dbReference>
<dbReference type="EMBL" id="CAMXCT030005423">
    <property type="protein sequence ID" value="CAL4799615.1"/>
    <property type="molecule type" value="Genomic_DNA"/>
</dbReference>
<dbReference type="InterPro" id="IPR011545">
    <property type="entry name" value="DEAD/DEAH_box_helicase_dom"/>
</dbReference>
<dbReference type="PROSITE" id="PS51194">
    <property type="entry name" value="HELICASE_CTER"/>
    <property type="match status" value="1"/>
</dbReference>
<dbReference type="SMART" id="SM00487">
    <property type="entry name" value="DEXDc"/>
    <property type="match status" value="1"/>
</dbReference>
<evidence type="ECO:0000259" key="7">
    <source>
        <dbReference type="PROSITE" id="PS51192"/>
    </source>
</evidence>
<dbReference type="GO" id="GO:0003724">
    <property type="term" value="F:RNA helicase activity"/>
    <property type="evidence" value="ECO:0007669"/>
    <property type="project" value="UniProtKB-EC"/>
</dbReference>
<reference evidence="10 11" key="2">
    <citation type="submission" date="2024-05" db="EMBL/GenBank/DDBJ databases">
        <authorList>
            <person name="Chen Y."/>
            <person name="Shah S."/>
            <person name="Dougan E. K."/>
            <person name="Thang M."/>
            <person name="Chan C."/>
        </authorList>
    </citation>
    <scope>NUCLEOTIDE SEQUENCE [LARGE SCALE GENOMIC DNA]</scope>
</reference>
<dbReference type="GO" id="GO:0005524">
    <property type="term" value="F:ATP binding"/>
    <property type="evidence" value="ECO:0007669"/>
    <property type="project" value="UniProtKB-KW"/>
</dbReference>
<dbReference type="InterPro" id="IPR014001">
    <property type="entry name" value="Helicase_ATP-bd"/>
</dbReference>
<protein>
    <recommendedName>
        <fullName evidence="1">RNA helicase</fullName>
        <ecNumber evidence="1">3.6.4.13</ecNumber>
    </recommendedName>
</protein>
<organism evidence="9">
    <name type="scientific">Cladocopium goreaui</name>
    <dbReference type="NCBI Taxonomy" id="2562237"/>
    <lineage>
        <taxon>Eukaryota</taxon>
        <taxon>Sar</taxon>
        <taxon>Alveolata</taxon>
        <taxon>Dinophyceae</taxon>
        <taxon>Suessiales</taxon>
        <taxon>Symbiodiniaceae</taxon>
        <taxon>Cladocopium</taxon>
    </lineage>
</organism>
<feature type="domain" description="Helicase C-terminal" evidence="8">
    <location>
        <begin position="337"/>
        <end position="477"/>
    </location>
</feature>
<evidence type="ECO:0000313" key="11">
    <source>
        <dbReference type="Proteomes" id="UP001152797"/>
    </source>
</evidence>
<dbReference type="AlphaFoldDB" id="A0A9P1DPB5"/>
<dbReference type="EC" id="3.6.4.13" evidence="1"/>
<keyword evidence="11" id="KW-1185">Reference proteome</keyword>
<dbReference type="EMBL" id="CAMXCT020005423">
    <property type="protein sequence ID" value="CAL1165678.1"/>
    <property type="molecule type" value="Genomic_DNA"/>
</dbReference>
<keyword evidence="4 10" id="KW-0347">Helicase</keyword>
<feature type="compositionally biased region" description="Acidic residues" evidence="6">
    <location>
        <begin position="1"/>
        <end position="13"/>
    </location>
</feature>
<dbReference type="GO" id="GO:0003676">
    <property type="term" value="F:nucleic acid binding"/>
    <property type="evidence" value="ECO:0007669"/>
    <property type="project" value="InterPro"/>
</dbReference>
<dbReference type="GO" id="GO:0016787">
    <property type="term" value="F:hydrolase activity"/>
    <property type="evidence" value="ECO:0007669"/>
    <property type="project" value="UniProtKB-KW"/>
</dbReference>
<keyword evidence="2" id="KW-0547">Nucleotide-binding</keyword>
<comment type="caution">
    <text evidence="9">The sequence shown here is derived from an EMBL/GenBank/DDBJ whole genome shotgun (WGS) entry which is preliminary data.</text>
</comment>
<evidence type="ECO:0000256" key="5">
    <source>
        <dbReference type="ARBA" id="ARBA00022840"/>
    </source>
</evidence>
<evidence type="ECO:0000313" key="9">
    <source>
        <dbReference type="EMBL" id="CAI4012303.1"/>
    </source>
</evidence>
<evidence type="ECO:0000313" key="10">
    <source>
        <dbReference type="EMBL" id="CAL4799615.1"/>
    </source>
</evidence>
<keyword evidence="3" id="KW-0378">Hydrolase</keyword>
<feature type="region of interest" description="Disordered" evidence="6">
    <location>
        <begin position="1"/>
        <end position="32"/>
    </location>
</feature>
<evidence type="ECO:0000256" key="6">
    <source>
        <dbReference type="SAM" id="MobiDB-lite"/>
    </source>
</evidence>
<dbReference type="PANTHER" id="PTHR47958">
    <property type="entry name" value="ATP-DEPENDENT RNA HELICASE DBP3"/>
    <property type="match status" value="1"/>
</dbReference>
<evidence type="ECO:0000259" key="8">
    <source>
        <dbReference type="PROSITE" id="PS51194"/>
    </source>
</evidence>
<dbReference type="InterPro" id="IPR027417">
    <property type="entry name" value="P-loop_NTPase"/>
</dbReference>
<feature type="domain" description="Helicase ATP-binding" evidence="7">
    <location>
        <begin position="103"/>
        <end position="297"/>
    </location>
</feature>
<dbReference type="OrthoDB" id="16820at2759"/>
<evidence type="ECO:0000256" key="3">
    <source>
        <dbReference type="ARBA" id="ARBA00022801"/>
    </source>
</evidence>
<keyword evidence="5" id="KW-0067">ATP-binding</keyword>
<dbReference type="EMBL" id="CAMXCT010005423">
    <property type="protein sequence ID" value="CAI4012303.1"/>
    <property type="molecule type" value="Genomic_DNA"/>
</dbReference>
<name>A0A9P1DPB5_9DINO</name>
<gene>
    <name evidence="9" type="ORF">C1SCF055_LOCUS37374</name>
</gene>
<proteinExistence type="predicted"/>
<dbReference type="InterPro" id="IPR001650">
    <property type="entry name" value="Helicase_C-like"/>
</dbReference>
<dbReference type="Gene3D" id="3.40.50.300">
    <property type="entry name" value="P-loop containing nucleotide triphosphate hydrolases"/>
    <property type="match status" value="2"/>
</dbReference>
<dbReference type="Proteomes" id="UP001152797">
    <property type="component" value="Unassembled WGS sequence"/>
</dbReference>
<evidence type="ECO:0000256" key="4">
    <source>
        <dbReference type="ARBA" id="ARBA00022806"/>
    </source>
</evidence>
<dbReference type="Pfam" id="PF00271">
    <property type="entry name" value="Helicase_C"/>
    <property type="match status" value="1"/>
</dbReference>
<dbReference type="Pfam" id="PF00270">
    <property type="entry name" value="DEAD"/>
    <property type="match status" value="1"/>
</dbReference>
<reference evidence="9" key="1">
    <citation type="submission" date="2022-10" db="EMBL/GenBank/DDBJ databases">
        <authorList>
            <person name="Chen Y."/>
            <person name="Dougan E. K."/>
            <person name="Chan C."/>
            <person name="Rhodes N."/>
            <person name="Thang M."/>
        </authorList>
    </citation>
    <scope>NUCLEOTIDE SEQUENCE</scope>
</reference>
<evidence type="ECO:0000256" key="2">
    <source>
        <dbReference type="ARBA" id="ARBA00022741"/>
    </source>
</evidence>
<dbReference type="PROSITE" id="PS51192">
    <property type="entry name" value="HELICASE_ATP_BIND_1"/>
    <property type="match status" value="1"/>
</dbReference>